<organism evidence="1 2">
    <name type="scientific">Microctonus hyperodae</name>
    <name type="common">Parasitoid wasp</name>
    <dbReference type="NCBI Taxonomy" id="165561"/>
    <lineage>
        <taxon>Eukaryota</taxon>
        <taxon>Metazoa</taxon>
        <taxon>Ecdysozoa</taxon>
        <taxon>Arthropoda</taxon>
        <taxon>Hexapoda</taxon>
        <taxon>Insecta</taxon>
        <taxon>Pterygota</taxon>
        <taxon>Neoptera</taxon>
        <taxon>Endopterygota</taxon>
        <taxon>Hymenoptera</taxon>
        <taxon>Apocrita</taxon>
        <taxon>Ichneumonoidea</taxon>
        <taxon>Braconidae</taxon>
        <taxon>Euphorinae</taxon>
        <taxon>Microctonus</taxon>
    </lineage>
</organism>
<evidence type="ECO:0000313" key="2">
    <source>
        <dbReference type="Proteomes" id="UP001168972"/>
    </source>
</evidence>
<comment type="caution">
    <text evidence="1">The sequence shown here is derived from an EMBL/GenBank/DDBJ whole genome shotgun (WGS) entry which is preliminary data.</text>
</comment>
<reference evidence="1" key="1">
    <citation type="journal article" date="2023" name="bioRxiv">
        <title>Scaffold-level genome assemblies of two parasitoid biocontrol wasps reveal the parthenogenesis mechanism and an associated novel virus.</title>
        <authorList>
            <person name="Inwood S."/>
            <person name="Skelly J."/>
            <person name="Guhlin J."/>
            <person name="Harrop T."/>
            <person name="Goldson S."/>
            <person name="Dearden P."/>
        </authorList>
    </citation>
    <scope>NUCLEOTIDE SEQUENCE</scope>
    <source>
        <strain evidence="1">Lincoln</strain>
        <tissue evidence="1">Whole body</tissue>
    </source>
</reference>
<sequence>MYLDQHLKNPGFYSLVVYSDEFENAVNLLKNFIRDLYVNYPLKKPRNIPEVDYLNRLIIPNKIDEIVDELQTIKNFII</sequence>
<keyword evidence="2" id="KW-1185">Reference proteome</keyword>
<evidence type="ECO:0000313" key="1">
    <source>
        <dbReference type="EMBL" id="KAK0162597.1"/>
    </source>
</evidence>
<protein>
    <submittedName>
        <fullName evidence="1">Uncharacterized protein</fullName>
    </submittedName>
</protein>
<gene>
    <name evidence="1" type="ORF">PV327_006363</name>
</gene>
<name>A0AA39KIB1_MICHY</name>
<accession>A0AA39KIB1</accession>
<proteinExistence type="predicted"/>
<reference evidence="1" key="2">
    <citation type="submission" date="2023-03" db="EMBL/GenBank/DDBJ databases">
        <authorList>
            <person name="Inwood S.N."/>
            <person name="Skelly J.G."/>
            <person name="Guhlin J."/>
            <person name="Harrop T.W.R."/>
            <person name="Goldson S.G."/>
            <person name="Dearden P.K."/>
        </authorList>
    </citation>
    <scope>NUCLEOTIDE SEQUENCE</scope>
    <source>
        <strain evidence="1">Lincoln</strain>
        <tissue evidence="1">Whole body</tissue>
    </source>
</reference>
<dbReference type="EMBL" id="JAQQBR010001833">
    <property type="protein sequence ID" value="KAK0162597.1"/>
    <property type="molecule type" value="Genomic_DNA"/>
</dbReference>
<dbReference type="AlphaFoldDB" id="A0AA39KIB1"/>
<dbReference type="Proteomes" id="UP001168972">
    <property type="component" value="Unassembled WGS sequence"/>
</dbReference>